<evidence type="ECO:0000313" key="2">
    <source>
        <dbReference type="EMBL" id="RCV06962.1"/>
    </source>
</evidence>
<dbReference type="PANTHER" id="PTHR34950:SF1">
    <property type="entry name" value="OS04G0457400 PROTEIN"/>
    <property type="match status" value="1"/>
</dbReference>
<dbReference type="HOGENOM" id="CLU_190218_0_0_1"/>
<dbReference type="EnsemblPlants" id="KQL30159">
    <property type="protein sequence ID" value="KQL30159"/>
    <property type="gene ID" value="SETIT_019778mg"/>
</dbReference>
<reference evidence="2" key="2">
    <citation type="submission" date="2015-07" db="EMBL/GenBank/DDBJ databases">
        <authorList>
            <person name="Noorani M."/>
        </authorList>
    </citation>
    <scope>NUCLEOTIDE SEQUENCE</scope>
    <source>
        <strain evidence="2">Yugu1</strain>
    </source>
</reference>
<dbReference type="PANTHER" id="PTHR34950">
    <property type="entry name" value="OS04G0457400 PROTEIN"/>
    <property type="match status" value="1"/>
</dbReference>
<accession>K3YZR8</accession>
<proteinExistence type="predicted"/>
<dbReference type="EMBL" id="AGNK02000399">
    <property type="status" value="NOT_ANNOTATED_CDS"/>
    <property type="molecule type" value="Genomic_DNA"/>
</dbReference>
<reference evidence="3" key="3">
    <citation type="submission" date="2018-08" db="UniProtKB">
        <authorList>
            <consortium name="EnsemblPlants"/>
        </authorList>
    </citation>
    <scope>IDENTIFICATION</scope>
    <source>
        <strain evidence="3">Yugu1</strain>
    </source>
</reference>
<reference evidence="2 4" key="1">
    <citation type="journal article" date="2012" name="Nat. Biotechnol.">
        <title>Reference genome sequence of the model plant Setaria.</title>
        <authorList>
            <person name="Bennetzen J.L."/>
            <person name="Schmutz J."/>
            <person name="Wang H."/>
            <person name="Percifield R."/>
            <person name="Hawkins J."/>
            <person name="Pontaroli A.C."/>
            <person name="Estep M."/>
            <person name="Feng L."/>
            <person name="Vaughn J.N."/>
            <person name="Grimwood J."/>
            <person name="Jenkins J."/>
            <person name="Barry K."/>
            <person name="Lindquist E."/>
            <person name="Hellsten U."/>
            <person name="Deshpande S."/>
            <person name="Wang X."/>
            <person name="Wu X."/>
            <person name="Mitros T."/>
            <person name="Triplett J."/>
            <person name="Yang X."/>
            <person name="Ye C.Y."/>
            <person name="Mauro-Herrera M."/>
            <person name="Wang L."/>
            <person name="Li P."/>
            <person name="Sharma M."/>
            <person name="Sharma R."/>
            <person name="Ronald P.C."/>
            <person name="Panaud O."/>
            <person name="Kellogg E.A."/>
            <person name="Brutnell T.P."/>
            <person name="Doust A.N."/>
            <person name="Tuskan G.A."/>
            <person name="Rokhsar D."/>
            <person name="Devos K.M."/>
        </authorList>
    </citation>
    <scope>NUCLEOTIDE SEQUENCE [LARGE SCALE GENOMIC DNA]</scope>
    <source>
        <strain evidence="4">cv. Yugu1</strain>
        <strain evidence="2">Yugu1</strain>
    </source>
</reference>
<dbReference type="Gramene" id="KQL30159">
    <property type="protein sequence ID" value="KQL30159"/>
    <property type="gene ID" value="SETIT_019778mg"/>
</dbReference>
<keyword evidence="4" id="KW-1185">Reference proteome</keyword>
<dbReference type="EMBL" id="CM003528">
    <property type="protein sequence ID" value="RCV06962.1"/>
    <property type="molecule type" value="Genomic_DNA"/>
</dbReference>
<feature type="compositionally biased region" description="Polar residues" evidence="1">
    <location>
        <begin position="79"/>
        <end position="88"/>
    </location>
</feature>
<protein>
    <submittedName>
        <fullName evidence="2 3">Uncharacterized protein</fullName>
    </submittedName>
</protein>
<dbReference type="Proteomes" id="UP000004995">
    <property type="component" value="Unassembled WGS sequence"/>
</dbReference>
<feature type="region of interest" description="Disordered" evidence="1">
    <location>
        <begin position="26"/>
        <end position="88"/>
    </location>
</feature>
<evidence type="ECO:0000256" key="1">
    <source>
        <dbReference type="SAM" id="MobiDB-lite"/>
    </source>
</evidence>
<name>K3YZR8_SETIT</name>
<sequence>MASMMGGDFVEAYVLRNACKEKLRRMKAAEERKRKGGSGEKKDATSSGGSGSGSGSGSGRGGGLFGLVKKKVHPKAAASSETTVGASA</sequence>
<dbReference type="GeneID" id="101758707"/>
<dbReference type="OMA" id="RNACKEK"/>
<gene>
    <name evidence="3" type="primary">LOC101758707</name>
    <name evidence="2" type="ORF">SETIT_1G205900v2</name>
</gene>
<dbReference type="AlphaFoldDB" id="K3YZR8"/>
<evidence type="ECO:0000313" key="3">
    <source>
        <dbReference type="EnsemblPlants" id="KQL30159"/>
    </source>
</evidence>
<organism evidence="3 4">
    <name type="scientific">Setaria italica</name>
    <name type="common">Foxtail millet</name>
    <name type="synonym">Panicum italicum</name>
    <dbReference type="NCBI Taxonomy" id="4555"/>
    <lineage>
        <taxon>Eukaryota</taxon>
        <taxon>Viridiplantae</taxon>
        <taxon>Streptophyta</taxon>
        <taxon>Embryophyta</taxon>
        <taxon>Tracheophyta</taxon>
        <taxon>Spermatophyta</taxon>
        <taxon>Magnoliopsida</taxon>
        <taxon>Liliopsida</taxon>
        <taxon>Poales</taxon>
        <taxon>Poaceae</taxon>
        <taxon>PACMAD clade</taxon>
        <taxon>Panicoideae</taxon>
        <taxon>Panicodae</taxon>
        <taxon>Paniceae</taxon>
        <taxon>Cenchrinae</taxon>
        <taxon>Setaria</taxon>
    </lineage>
</organism>
<dbReference type="KEGG" id="sita:101758707"/>
<feature type="compositionally biased region" description="Basic and acidic residues" evidence="1">
    <location>
        <begin position="27"/>
        <end position="44"/>
    </location>
</feature>
<evidence type="ECO:0000313" key="4">
    <source>
        <dbReference type="Proteomes" id="UP000004995"/>
    </source>
</evidence>
<feature type="compositionally biased region" description="Gly residues" evidence="1">
    <location>
        <begin position="48"/>
        <end position="65"/>
    </location>
</feature>
<dbReference type="RefSeq" id="XP_004955021.1">
    <property type="nucleotide sequence ID" value="XM_004954964.2"/>
</dbReference>